<dbReference type="EMBL" id="UINC01048867">
    <property type="protein sequence ID" value="SVB59938.1"/>
    <property type="molecule type" value="Genomic_DNA"/>
</dbReference>
<dbReference type="NCBIfam" id="NF033640">
    <property type="entry name" value="N_Twi_rSAM"/>
    <property type="match status" value="1"/>
</dbReference>
<sequence length="430" mass="50685">SDIGILKNDDGMPANLANTSLADAWNNNYMRGTRMAMMRGEKPKSCIKCYKEEDAGHRSKRQWETLKWTNKLGLESILEGYNPETGEVPPQIRYVDLRLGSKCQLACVMCSPNDSSGWIVEHKRIHPKLVNENLEKTMRWEKETGKLAYVGGSYAWHKKNPMFFDELYEQIPKLKQLYWAGGEPLVMKEHYELLQQIIDDGYASEIEVRYNSNGMEWDDNLFELWSHFKEVIFHFSIDAIGDRLYYIRYPATFEHLTKKMRELDNYPHGNLRLTTAYTIQLLNIWHIPDFVKWKLTNEWKLLNKWPQGGGVFDNHLAYWPPQLNCKALPLEFKKIVTEKFEAFYPWLESHWSLTGAPNKESFMDNQYTLDRLKGIVSFMNAEDWSVRLPETAEWVYRVAEERNQVFDNIFPELSWLQEYHNLSDIPLNTL</sequence>
<dbReference type="Gene3D" id="3.20.20.70">
    <property type="entry name" value="Aldolase class I"/>
    <property type="match status" value="1"/>
</dbReference>
<evidence type="ECO:0000256" key="4">
    <source>
        <dbReference type="ARBA" id="ARBA00023014"/>
    </source>
</evidence>
<dbReference type="SUPFAM" id="SSF102114">
    <property type="entry name" value="Radical SAM enzymes"/>
    <property type="match status" value="1"/>
</dbReference>
<name>A0A382FA21_9ZZZZ</name>
<evidence type="ECO:0000256" key="3">
    <source>
        <dbReference type="ARBA" id="ARBA00023004"/>
    </source>
</evidence>
<dbReference type="InterPro" id="IPR007197">
    <property type="entry name" value="rSAM"/>
</dbReference>
<protein>
    <recommendedName>
        <fullName evidence="5">Radical SAM core domain-containing protein</fullName>
    </recommendedName>
</protein>
<dbReference type="GO" id="GO:0051536">
    <property type="term" value="F:iron-sulfur cluster binding"/>
    <property type="evidence" value="ECO:0007669"/>
    <property type="project" value="UniProtKB-KW"/>
</dbReference>
<keyword evidence="2" id="KW-0479">Metal-binding</keyword>
<proteinExistence type="predicted"/>
<evidence type="ECO:0000256" key="1">
    <source>
        <dbReference type="ARBA" id="ARBA00022691"/>
    </source>
</evidence>
<dbReference type="GO" id="GO:0046872">
    <property type="term" value="F:metal ion binding"/>
    <property type="evidence" value="ECO:0007669"/>
    <property type="project" value="UniProtKB-KW"/>
</dbReference>
<reference evidence="6" key="1">
    <citation type="submission" date="2018-05" db="EMBL/GenBank/DDBJ databases">
        <authorList>
            <person name="Lanie J.A."/>
            <person name="Ng W.-L."/>
            <person name="Kazmierczak K.M."/>
            <person name="Andrzejewski T.M."/>
            <person name="Davidsen T.M."/>
            <person name="Wayne K.J."/>
            <person name="Tettelin H."/>
            <person name="Glass J.I."/>
            <person name="Rusch D."/>
            <person name="Podicherti R."/>
            <person name="Tsui H.-C.T."/>
            <person name="Winkler M.E."/>
        </authorList>
    </citation>
    <scope>NUCLEOTIDE SEQUENCE</scope>
</reference>
<keyword evidence="1" id="KW-0949">S-adenosyl-L-methionine</keyword>
<evidence type="ECO:0000256" key="2">
    <source>
        <dbReference type="ARBA" id="ARBA00022723"/>
    </source>
</evidence>
<dbReference type="GO" id="GO:0003824">
    <property type="term" value="F:catalytic activity"/>
    <property type="evidence" value="ECO:0007669"/>
    <property type="project" value="InterPro"/>
</dbReference>
<evidence type="ECO:0000259" key="5">
    <source>
        <dbReference type="Pfam" id="PF04055"/>
    </source>
</evidence>
<dbReference type="CDD" id="cd01335">
    <property type="entry name" value="Radical_SAM"/>
    <property type="match status" value="1"/>
</dbReference>
<feature type="domain" description="Radical SAM core" evidence="5">
    <location>
        <begin position="100"/>
        <end position="266"/>
    </location>
</feature>
<accession>A0A382FA21</accession>
<organism evidence="6">
    <name type="scientific">marine metagenome</name>
    <dbReference type="NCBI Taxonomy" id="408172"/>
    <lineage>
        <taxon>unclassified sequences</taxon>
        <taxon>metagenomes</taxon>
        <taxon>ecological metagenomes</taxon>
    </lineage>
</organism>
<evidence type="ECO:0000313" key="6">
    <source>
        <dbReference type="EMBL" id="SVB59938.1"/>
    </source>
</evidence>
<feature type="non-terminal residue" evidence="6">
    <location>
        <position position="1"/>
    </location>
</feature>
<dbReference type="InterPro" id="IPR058240">
    <property type="entry name" value="rSAM_sf"/>
</dbReference>
<keyword evidence="3" id="KW-0408">Iron</keyword>
<dbReference type="Pfam" id="PF04055">
    <property type="entry name" value="Radical_SAM"/>
    <property type="match status" value="1"/>
</dbReference>
<dbReference type="AlphaFoldDB" id="A0A382FA21"/>
<dbReference type="SFLD" id="SFLDS00029">
    <property type="entry name" value="Radical_SAM"/>
    <property type="match status" value="1"/>
</dbReference>
<keyword evidence="4" id="KW-0411">Iron-sulfur</keyword>
<gene>
    <name evidence="6" type="ORF">METZ01_LOCUS212792</name>
</gene>
<dbReference type="InterPro" id="IPR013785">
    <property type="entry name" value="Aldolase_TIM"/>
</dbReference>